<dbReference type="GO" id="GO:0016788">
    <property type="term" value="F:hydrolase activity, acting on ester bonds"/>
    <property type="evidence" value="ECO:0007669"/>
    <property type="project" value="InterPro"/>
</dbReference>
<dbReference type="PANTHER" id="PTHR42885:SF2">
    <property type="entry name" value="HISTIDINOL-PHOSPHATE AMINOTRANSFERASE"/>
    <property type="match status" value="1"/>
</dbReference>
<evidence type="ECO:0000256" key="4">
    <source>
        <dbReference type="ARBA" id="ARBA00009547"/>
    </source>
</evidence>
<feature type="signal peptide" evidence="17">
    <location>
        <begin position="1"/>
        <end position="23"/>
    </location>
</feature>
<evidence type="ECO:0000256" key="3">
    <source>
        <dbReference type="ARBA" id="ARBA00008392"/>
    </source>
</evidence>
<dbReference type="Gene3D" id="1.10.575.10">
    <property type="entry name" value="P1 Nuclease"/>
    <property type="match status" value="1"/>
</dbReference>
<evidence type="ECO:0000256" key="6">
    <source>
        <dbReference type="ARBA" id="ARBA00022576"/>
    </source>
</evidence>
<dbReference type="EMBL" id="JABXXO010000013">
    <property type="protein sequence ID" value="KAF7761738.1"/>
    <property type="molecule type" value="Genomic_DNA"/>
</dbReference>
<keyword evidence="11" id="KW-0378">Hydrolase</keyword>
<dbReference type="AlphaFoldDB" id="A0A8H7EWX0"/>
<keyword evidence="13" id="KW-1015">Disulfide bond</keyword>
<dbReference type="InterPro" id="IPR004839">
    <property type="entry name" value="Aminotransferase_I/II_large"/>
</dbReference>
<dbReference type="InterPro" id="IPR008947">
    <property type="entry name" value="PLipase_C/P1_nuclease_dom_sf"/>
</dbReference>
<evidence type="ECO:0000256" key="10">
    <source>
        <dbReference type="ARBA" id="ARBA00022759"/>
    </source>
</evidence>
<dbReference type="EC" id="2.6.1.9" evidence="5"/>
<protein>
    <recommendedName>
        <fullName evidence="5">histidinol-phosphate transaminase</fullName>
        <ecNumber evidence="5">2.6.1.9</ecNumber>
    </recommendedName>
</protein>
<keyword evidence="6" id="KW-0032">Aminotransferase</keyword>
<dbReference type="GO" id="GO:0003676">
    <property type="term" value="F:nucleic acid binding"/>
    <property type="evidence" value="ECO:0007669"/>
    <property type="project" value="InterPro"/>
</dbReference>
<proteinExistence type="inferred from homology"/>
<dbReference type="Pfam" id="PF00155">
    <property type="entry name" value="Aminotran_1_2"/>
    <property type="match status" value="1"/>
</dbReference>
<keyword evidence="10" id="KW-0255">Endonuclease</keyword>
<evidence type="ECO:0000256" key="12">
    <source>
        <dbReference type="ARBA" id="ARBA00022898"/>
    </source>
</evidence>
<evidence type="ECO:0000313" key="19">
    <source>
        <dbReference type="EMBL" id="KAF7761738.1"/>
    </source>
</evidence>
<dbReference type="GO" id="GO:0004400">
    <property type="term" value="F:histidinol-phosphate transaminase activity"/>
    <property type="evidence" value="ECO:0007669"/>
    <property type="project" value="UniProtKB-EC"/>
</dbReference>
<dbReference type="CDD" id="cd00609">
    <property type="entry name" value="AAT_like"/>
    <property type="match status" value="1"/>
</dbReference>
<feature type="chain" id="PRO_5033990440" description="histidinol-phosphate transaminase" evidence="17">
    <location>
        <begin position="24"/>
        <end position="837"/>
    </location>
</feature>
<evidence type="ECO:0000256" key="8">
    <source>
        <dbReference type="ARBA" id="ARBA00022722"/>
    </source>
</evidence>
<feature type="compositionally biased region" description="Basic and acidic residues" evidence="16">
    <location>
        <begin position="346"/>
        <end position="355"/>
    </location>
</feature>
<keyword evidence="12" id="KW-0663">Pyridoxal phosphate</keyword>
<dbReference type="Gene3D" id="3.40.640.10">
    <property type="entry name" value="Type I PLP-dependent aspartate aminotransferase-like (Major domain)"/>
    <property type="match status" value="1"/>
</dbReference>
<reference evidence="19 20" key="1">
    <citation type="journal article" name="Sci. Rep.">
        <title>Telomere-to-telomere assembled and centromere annotated genomes of the two main subspecies of the button mushroom Agaricus bisporus reveal especially polymorphic chromosome ends.</title>
        <authorList>
            <person name="Sonnenberg A.S.M."/>
            <person name="Sedaghat-Telgerd N."/>
            <person name="Lavrijssen B."/>
            <person name="Ohm R.A."/>
            <person name="Hendrickx P.M."/>
            <person name="Scholtmeijer K."/>
            <person name="Baars J.J.P."/>
            <person name="van Peer A."/>
        </authorList>
    </citation>
    <scope>NUCLEOTIDE SEQUENCE [LARGE SCALE GENOMIC DNA]</scope>
    <source>
        <strain evidence="19 20">H119_p4</strain>
    </source>
</reference>
<dbReference type="InterPro" id="IPR015424">
    <property type="entry name" value="PyrdxlP-dep_Trfase"/>
</dbReference>
<evidence type="ECO:0000313" key="20">
    <source>
        <dbReference type="Proteomes" id="UP000629468"/>
    </source>
</evidence>
<evidence type="ECO:0000256" key="15">
    <source>
        <dbReference type="ARBA" id="ARBA00047481"/>
    </source>
</evidence>
<dbReference type="SUPFAM" id="SSF53383">
    <property type="entry name" value="PLP-dependent transferases"/>
    <property type="match status" value="1"/>
</dbReference>
<dbReference type="GO" id="GO:0046872">
    <property type="term" value="F:metal ion binding"/>
    <property type="evidence" value="ECO:0007669"/>
    <property type="project" value="UniProtKB-KW"/>
</dbReference>
<keyword evidence="14" id="KW-0325">Glycoprotein</keyword>
<evidence type="ECO:0000259" key="18">
    <source>
        <dbReference type="Pfam" id="PF00155"/>
    </source>
</evidence>
<dbReference type="InterPro" id="IPR015421">
    <property type="entry name" value="PyrdxlP-dep_Trfase_major"/>
</dbReference>
<dbReference type="CDD" id="cd11010">
    <property type="entry name" value="S1-P1_nuclease"/>
    <property type="match status" value="1"/>
</dbReference>
<feature type="domain" description="Aminotransferase class I/classII large" evidence="18">
    <location>
        <begin position="490"/>
        <end position="829"/>
    </location>
</feature>
<feature type="region of interest" description="Disordered" evidence="16">
    <location>
        <begin position="333"/>
        <end position="355"/>
    </location>
</feature>
<keyword evidence="17" id="KW-0732">Signal</keyword>
<gene>
    <name evidence="19" type="ORF">Agabi119p4_9730</name>
</gene>
<keyword evidence="7" id="KW-0808">Transferase</keyword>
<evidence type="ECO:0000256" key="14">
    <source>
        <dbReference type="ARBA" id="ARBA00023180"/>
    </source>
</evidence>
<evidence type="ECO:0000256" key="13">
    <source>
        <dbReference type="ARBA" id="ARBA00023157"/>
    </source>
</evidence>
<dbReference type="GO" id="GO:0004519">
    <property type="term" value="F:endonuclease activity"/>
    <property type="evidence" value="ECO:0007669"/>
    <property type="project" value="UniProtKB-KW"/>
</dbReference>
<dbReference type="SUPFAM" id="SSF48537">
    <property type="entry name" value="Phospholipase C/P1 nuclease"/>
    <property type="match status" value="1"/>
</dbReference>
<evidence type="ECO:0000256" key="11">
    <source>
        <dbReference type="ARBA" id="ARBA00022801"/>
    </source>
</evidence>
<dbReference type="Proteomes" id="UP000629468">
    <property type="component" value="Unassembled WGS sequence"/>
</dbReference>
<comment type="similarity">
    <text evidence="4">Belongs to the nuclease type I family.</text>
</comment>
<evidence type="ECO:0000256" key="17">
    <source>
        <dbReference type="SAM" id="SignalP"/>
    </source>
</evidence>
<evidence type="ECO:0000256" key="2">
    <source>
        <dbReference type="ARBA" id="ARBA00005011"/>
    </source>
</evidence>
<accession>A0A8H7EWX0</accession>
<evidence type="ECO:0000256" key="16">
    <source>
        <dbReference type="SAM" id="MobiDB-lite"/>
    </source>
</evidence>
<dbReference type="InterPro" id="IPR001917">
    <property type="entry name" value="Aminotrans_II_pyridoxalP_BS"/>
</dbReference>
<evidence type="ECO:0000256" key="7">
    <source>
        <dbReference type="ARBA" id="ARBA00022679"/>
    </source>
</evidence>
<comment type="similarity">
    <text evidence="3">Belongs to the class-II pyridoxal-phosphate-dependent aminotransferase family.</text>
</comment>
<sequence>MRPTRLQSLAILTGLTTLPSTFAWGAAGHEIVATLAQIYTQPDVLDKICSILNAYTDLEDQIHEDEFSMTTTHKCHLASIATWADKLKYRMRWSAPLHYVNAVGDHPSDICVFPGPEGWSGKPNINVLGGIYNTSNILLEYAQGEDERVMDVGLAQEALKFIVHFIGDMHMPLHLVGRDKGGNGVEVCWEGRRRKFHSVWDNYIVAKAIRDTGNNYSRPLPGGYEPVERHLRGAIYDPYIRRIIWEGVEGRWVEDLDGWLDCPKVDEDARKEAVKKGVFATLGNVFLPGWLTNWGTAETTVTDTDAICPYHWAKPIHALNCELLWPKEMDEPFSGTSAHRRPRCKRWSEEEQREVVDIDEEPPYELDNPDYMTPIQERMLLEQFLAQGGTILSYLSHLITKHDSSFFKETIMPIHGLKSLGKVNPPHFNIENVIRPNILSLHPYRCARDDYSEGILLDANENALGHSIPKPTSSSNTEEGLTADLVDTLDLDLHRYPDPSHPKIKSRIAALRGLPSTEYVFLGVGSDEVIDLLMRVCVVPGKEKIVITPPTYGMYAVCAQVNDVGVVKVPLELSNVNGEGGDQGRFSVRVDEVLETTAADSNIKLIFLCSPGNPTSTLISLTSIHTICSSPTFKGILVVDEAYIDFASSSSSSKPVSAVSLIQDYSNLVVLQTLSKSFGLAAIRLGIALAQPPLIQILSNTKAPYNISTPTAHLALTALSPTSITGMQNKVMNLVKNRSSLLDRLFNSEGTKYNLGKPIGAGDGNFIMVPVLSKDGSGKKDNERAQRVYKVLAEENGLVVRFRGNEVGCEACLRITVGTEEEIEEVVERMGKVFKYY</sequence>
<comment type="catalytic activity">
    <reaction evidence="15">
        <text>L-histidinol phosphate + 2-oxoglutarate = 3-(imidazol-4-yl)-2-oxopropyl phosphate + L-glutamate</text>
        <dbReference type="Rhea" id="RHEA:23744"/>
        <dbReference type="ChEBI" id="CHEBI:16810"/>
        <dbReference type="ChEBI" id="CHEBI:29985"/>
        <dbReference type="ChEBI" id="CHEBI:57766"/>
        <dbReference type="ChEBI" id="CHEBI:57980"/>
        <dbReference type="EC" id="2.6.1.9"/>
    </reaction>
</comment>
<keyword evidence="8" id="KW-0540">Nuclease</keyword>
<comment type="pathway">
    <text evidence="2">Amino-acid biosynthesis; L-histidine biosynthesis; L-histidine from 5-phospho-alpha-D-ribose 1-diphosphate: step 7/9.</text>
</comment>
<keyword evidence="9" id="KW-0479">Metal-binding</keyword>
<dbReference type="PROSITE" id="PS00599">
    <property type="entry name" value="AA_TRANSFER_CLASS_2"/>
    <property type="match status" value="1"/>
</dbReference>
<comment type="caution">
    <text evidence="19">The sequence shown here is derived from an EMBL/GenBank/DDBJ whole genome shotgun (WGS) entry which is preliminary data.</text>
</comment>
<dbReference type="GO" id="GO:0006308">
    <property type="term" value="P:DNA catabolic process"/>
    <property type="evidence" value="ECO:0007669"/>
    <property type="project" value="InterPro"/>
</dbReference>
<dbReference type="InterPro" id="IPR003154">
    <property type="entry name" value="S1/P1nuclease"/>
</dbReference>
<dbReference type="Pfam" id="PF02265">
    <property type="entry name" value="S1-P1_nuclease"/>
    <property type="match status" value="1"/>
</dbReference>
<dbReference type="Gene3D" id="3.90.1150.10">
    <property type="entry name" value="Aspartate Aminotransferase, domain 1"/>
    <property type="match status" value="1"/>
</dbReference>
<dbReference type="PANTHER" id="PTHR42885">
    <property type="entry name" value="HISTIDINOL-PHOSPHATE AMINOTRANSFERASE-RELATED"/>
    <property type="match status" value="1"/>
</dbReference>
<organism evidence="19 20">
    <name type="scientific">Agaricus bisporus var. burnettii</name>
    <dbReference type="NCBI Taxonomy" id="192524"/>
    <lineage>
        <taxon>Eukaryota</taxon>
        <taxon>Fungi</taxon>
        <taxon>Dikarya</taxon>
        <taxon>Basidiomycota</taxon>
        <taxon>Agaricomycotina</taxon>
        <taxon>Agaricomycetes</taxon>
        <taxon>Agaricomycetidae</taxon>
        <taxon>Agaricales</taxon>
        <taxon>Agaricineae</taxon>
        <taxon>Agaricaceae</taxon>
        <taxon>Agaricus</taxon>
    </lineage>
</organism>
<dbReference type="InterPro" id="IPR015422">
    <property type="entry name" value="PyrdxlP-dep_Trfase_small"/>
</dbReference>
<dbReference type="GO" id="GO:0030170">
    <property type="term" value="F:pyridoxal phosphate binding"/>
    <property type="evidence" value="ECO:0007669"/>
    <property type="project" value="InterPro"/>
</dbReference>
<evidence type="ECO:0000256" key="1">
    <source>
        <dbReference type="ARBA" id="ARBA00001933"/>
    </source>
</evidence>
<comment type="cofactor">
    <cofactor evidence="1">
        <name>pyridoxal 5'-phosphate</name>
        <dbReference type="ChEBI" id="CHEBI:597326"/>
    </cofactor>
</comment>
<name>A0A8H7EWX0_AGABI</name>
<evidence type="ECO:0000256" key="9">
    <source>
        <dbReference type="ARBA" id="ARBA00022723"/>
    </source>
</evidence>
<evidence type="ECO:0000256" key="5">
    <source>
        <dbReference type="ARBA" id="ARBA00012748"/>
    </source>
</evidence>